<sequence length="214" mass="24340">MPFNAAVSQDSQFNSTSDEGSFEISLICIKVRHCARSGRSRHKSVSSLRPRFIMYMYYYTWQSDEEQNSAESFVLRSLRCLGEWQKSVEVCTRSANNLLGKMLENHAQWLDDLQENVKSAHLLGYISREGLPFFKNSLCHNVVKDRGESPGECMKAASVPSGISLSMKYDNPLKDHLKNKSTSRITPKQLRMADEINANDITHNHKIIVSLSCF</sequence>
<reference evidence="1 2" key="1">
    <citation type="submission" date="2015-01" db="EMBL/GenBank/DDBJ databases">
        <title>Evolution of Trichinella species and genotypes.</title>
        <authorList>
            <person name="Korhonen P.K."/>
            <person name="Edoardo P."/>
            <person name="Giuseppe L.R."/>
            <person name="Gasser R.B."/>
        </authorList>
    </citation>
    <scope>NUCLEOTIDE SEQUENCE [LARGE SCALE GENOMIC DNA]</scope>
    <source>
        <strain evidence="1">ISS1029</strain>
    </source>
</reference>
<evidence type="ECO:0000313" key="1">
    <source>
        <dbReference type="EMBL" id="KRZ00822.1"/>
    </source>
</evidence>
<organism evidence="1 2">
    <name type="scientific">Trichinella zimbabwensis</name>
    <dbReference type="NCBI Taxonomy" id="268475"/>
    <lineage>
        <taxon>Eukaryota</taxon>
        <taxon>Metazoa</taxon>
        <taxon>Ecdysozoa</taxon>
        <taxon>Nematoda</taxon>
        <taxon>Enoplea</taxon>
        <taxon>Dorylaimia</taxon>
        <taxon>Trichinellida</taxon>
        <taxon>Trichinellidae</taxon>
        <taxon>Trichinella</taxon>
    </lineage>
</organism>
<comment type="caution">
    <text evidence="1">The sequence shown here is derived from an EMBL/GenBank/DDBJ whole genome shotgun (WGS) entry which is preliminary data.</text>
</comment>
<gene>
    <name evidence="1" type="ORF">T11_17753</name>
</gene>
<dbReference type="AlphaFoldDB" id="A0A0V1GR75"/>
<name>A0A0V1GR75_9BILA</name>
<protein>
    <submittedName>
        <fullName evidence="1">Uncharacterized protein</fullName>
    </submittedName>
</protein>
<dbReference type="EMBL" id="JYDP01000391">
    <property type="protein sequence ID" value="KRZ00822.1"/>
    <property type="molecule type" value="Genomic_DNA"/>
</dbReference>
<accession>A0A0V1GR75</accession>
<proteinExistence type="predicted"/>
<dbReference type="Proteomes" id="UP000055024">
    <property type="component" value="Unassembled WGS sequence"/>
</dbReference>
<keyword evidence="2" id="KW-1185">Reference proteome</keyword>
<evidence type="ECO:0000313" key="2">
    <source>
        <dbReference type="Proteomes" id="UP000055024"/>
    </source>
</evidence>